<dbReference type="eggNOG" id="COG4805">
    <property type="taxonomic scope" value="Bacteria"/>
</dbReference>
<gene>
    <name evidence="1" type="ORF">SAMN04488539_2106</name>
</gene>
<dbReference type="EMBL" id="LT629765">
    <property type="protein sequence ID" value="SDS65310.1"/>
    <property type="molecule type" value="Genomic_DNA"/>
</dbReference>
<reference evidence="1 2" key="1">
    <citation type="submission" date="2016-10" db="EMBL/GenBank/DDBJ databases">
        <authorList>
            <person name="de Groot N.N."/>
        </authorList>
    </citation>
    <scope>NUCLEOTIDE SEQUENCE [LARGE SCALE GENOMIC DNA]</scope>
    <source>
        <strain evidence="1 2">DSM 45434</strain>
    </source>
</reference>
<accession>A0A1H1TYJ7</accession>
<keyword evidence="2" id="KW-1185">Reference proteome</keyword>
<protein>
    <submittedName>
        <fullName evidence="1">Uncharacterized conserved protein, DUF885 familyt</fullName>
    </submittedName>
</protein>
<dbReference type="PANTHER" id="PTHR33361">
    <property type="entry name" value="GLR0591 PROTEIN"/>
    <property type="match status" value="1"/>
</dbReference>
<evidence type="ECO:0000313" key="1">
    <source>
        <dbReference type="EMBL" id="SDS65310.1"/>
    </source>
</evidence>
<dbReference type="STRING" id="1203190.GCA_000312345_00825"/>
<dbReference type="InterPro" id="IPR010281">
    <property type="entry name" value="DUF885"/>
</dbReference>
<name>A0A1H1TYJ7_9CORY</name>
<proteinExistence type="predicted"/>
<dbReference type="Pfam" id="PF05960">
    <property type="entry name" value="DUF885"/>
    <property type="match status" value="1"/>
</dbReference>
<sequence>MRVCSLDSPLMSVDAQDGTLCGTNQDARGEGPVTPSRAPSLLDATCEDFVYDLAALSPTLASRVGVEGHDHELQDFSPEYWDSVADRIRDLVADVDALNDATDDSDDEDDFDAVDHLTAAILRQRMTLELELHHRGEYLRMLNNIDSPVQNIRDCLTLMPKVTEEDIDNVAERLSRVRTSLQGYRESLSEAASQGNVSTHRQIDAVISQCEALGGDDSLLDRLGVPPESDAVLGAKEAFQEMADWLSTELSPQAEYGDSVGRERYELFSEFFLGAKIDLDEAYSRVIEDLREIAAQQQKIAQSLFGSDCTVQGAYRRLNDDDQYTLQGTDQLHEWMQRTTDEAMGIAAECFTVPDEVRRIGFAVNTQGTGGVYYTPPTDDLLRPGILHWSVPEGRDVFHAWQEKSHVFHEGIPGHHLQHAIALSRRPELNLWRRAVNWNSAHSEGWALYAEHLMDERGAFEDPAARLGMLSSRRLRLARVAVDLGVHLGKKTPDKTGTWDAQYAKAFLRDNAALPETGLAFELDRYMGWPGQAPSYAVGYRAWLQLRYDALAHGMDLREFHDRALSLGSMPMGLLSREVLRD</sequence>
<evidence type="ECO:0000313" key="2">
    <source>
        <dbReference type="Proteomes" id="UP000182237"/>
    </source>
</evidence>
<dbReference type="PANTHER" id="PTHR33361:SF2">
    <property type="entry name" value="DUF885 DOMAIN-CONTAINING PROTEIN"/>
    <property type="match status" value="1"/>
</dbReference>
<organism evidence="1 2">
    <name type="scientific">Corynebacterium timonense</name>
    <dbReference type="NCBI Taxonomy" id="441500"/>
    <lineage>
        <taxon>Bacteria</taxon>
        <taxon>Bacillati</taxon>
        <taxon>Actinomycetota</taxon>
        <taxon>Actinomycetes</taxon>
        <taxon>Mycobacteriales</taxon>
        <taxon>Corynebacteriaceae</taxon>
        <taxon>Corynebacterium</taxon>
    </lineage>
</organism>
<dbReference type="Proteomes" id="UP000182237">
    <property type="component" value="Chromosome I"/>
</dbReference>
<dbReference type="AlphaFoldDB" id="A0A1H1TYJ7"/>